<feature type="domain" description="EcxA zinc-binding" evidence="1">
    <location>
        <begin position="458"/>
        <end position="769"/>
    </location>
</feature>
<organism evidence="3 4">
    <name type="scientific">Hyunsoonleella aestuarii</name>
    <dbReference type="NCBI Taxonomy" id="912802"/>
    <lineage>
        <taxon>Bacteria</taxon>
        <taxon>Pseudomonadati</taxon>
        <taxon>Bacteroidota</taxon>
        <taxon>Flavobacteriia</taxon>
        <taxon>Flavobacteriales</taxon>
        <taxon>Flavobacteriaceae</taxon>
    </lineage>
</organism>
<dbReference type="Pfam" id="PF16313">
    <property type="entry name" value="DUF4953"/>
    <property type="match status" value="1"/>
</dbReference>
<keyword evidence="4" id="KW-1185">Reference proteome</keyword>
<dbReference type="InterPro" id="IPR034032">
    <property type="entry name" value="Zn_MMP-like_bac"/>
</dbReference>
<evidence type="ECO:0000313" key="3">
    <source>
        <dbReference type="EMBL" id="GAA4270315.1"/>
    </source>
</evidence>
<evidence type="ECO:0000259" key="1">
    <source>
        <dbReference type="Pfam" id="PF16313"/>
    </source>
</evidence>
<dbReference type="Pfam" id="PF17148">
    <property type="entry name" value="DUF5117"/>
    <property type="match status" value="1"/>
</dbReference>
<sequence length="846" mass="95699">MLCVFLPTHSNAQKKRKKKKDNIETAAVAPPKKTKEKTIAELVKSSKEINGLFKLYQDTITGSLQMLIKENQIGKEFIHFGQIAEGLADGGFTIRGAYRGSKIFKVKKYFNKIEFVTQNTSLYFDPNNAISKAKDANISEGNMASLKIEAQDQEKGLYLIKADELFLKETLLQIKPASRPSTPPTAFKLGNLNKDKTKIESIKNYPENVNVKVEYVYSKPSTLNNGSNAVSDGRNVSIKVFHSLIALPDNDYEPRFDDPRVGYWIMKINDQTSTSATPFRDVIHRWHLKKKNPEAEISEPVKPITWWMENTTPLEWRSTIKGAVLEWNKAFEKAGFKNAIVVKQQPDDADWDAGDIRYNVLRWTSSPSPRFGGYGPHLANPRTGETFASDIMLEYNIFRNSDYATKLYGNVDNVFDPYHMEESLNSENYCMLAQGMQANIHFAQTAATVFGASDYDLNEIQKQALKGVVIHEIGHTLGLNHNFKASQLYSPEQLADPKFIEGKCLTASIMDYAITNVTRDRSKQGQYNDVTIGPYDVWAIQLGYKPFKSEADRQALLNESTKPEHIFGNDADDMRSSGKGIDPRAMIFDQSSDPIAYSIDRIGLADDLMKTAKEKFTNNGASFHELRRVYYTLSAQKSIAARVISRYIGGVYVDRAMAGQEGGKQPYTPVSIEEQKRAMNALKTYVFAPDAFNAPNDLFNYLARQRRGFDYTQEDPKIHAQILGYQKNVLNHILHPNTLQRITDSQLYGNKYSLSMMMTDLNNAIFKADIYGNVNTFRQNLQIEYAKNLINLLTGKQKDRFSHNAKSLALYSLKNIRTMAAPSGNIESRAHKHHLRTLIDNALEDI</sequence>
<evidence type="ECO:0000313" key="4">
    <source>
        <dbReference type="Proteomes" id="UP001500027"/>
    </source>
</evidence>
<dbReference type="PANTHER" id="PTHR38478">
    <property type="entry name" value="PEPTIDASE M1A AND M12B"/>
    <property type="match status" value="1"/>
</dbReference>
<dbReference type="CDD" id="cd04276">
    <property type="entry name" value="ZnMc_MMP_like_2"/>
    <property type="match status" value="1"/>
</dbReference>
<dbReference type="InterPro" id="IPR032534">
    <property type="entry name" value="EcxA_zinc-bd"/>
</dbReference>
<dbReference type="EMBL" id="BAABAV010000003">
    <property type="protein sequence ID" value="GAA4270315.1"/>
    <property type="molecule type" value="Genomic_DNA"/>
</dbReference>
<gene>
    <name evidence="3" type="ORF">GCM10022257_24160</name>
</gene>
<accession>A0ABP8EE44</accession>
<feature type="domain" description="DUF5117" evidence="2">
    <location>
        <begin position="107"/>
        <end position="291"/>
    </location>
</feature>
<dbReference type="PANTHER" id="PTHR38478:SF1">
    <property type="entry name" value="ZINC DEPENDENT METALLOPROTEASE DOMAIN LIPOPROTEIN"/>
    <property type="match status" value="1"/>
</dbReference>
<dbReference type="GO" id="GO:0008237">
    <property type="term" value="F:metallopeptidase activity"/>
    <property type="evidence" value="ECO:0007669"/>
    <property type="project" value="UniProtKB-KW"/>
</dbReference>
<reference evidence="4" key="1">
    <citation type="journal article" date="2019" name="Int. J. Syst. Evol. Microbiol.">
        <title>The Global Catalogue of Microorganisms (GCM) 10K type strain sequencing project: providing services to taxonomists for standard genome sequencing and annotation.</title>
        <authorList>
            <consortium name="The Broad Institute Genomics Platform"/>
            <consortium name="The Broad Institute Genome Sequencing Center for Infectious Disease"/>
            <person name="Wu L."/>
            <person name="Ma J."/>
        </authorList>
    </citation>
    <scope>NUCLEOTIDE SEQUENCE [LARGE SCALE GENOMIC DNA]</scope>
    <source>
        <strain evidence="4">JCM 17452</strain>
    </source>
</reference>
<comment type="caution">
    <text evidence="3">The sequence shown here is derived from an EMBL/GenBank/DDBJ whole genome shotgun (WGS) entry which is preliminary data.</text>
</comment>
<name>A0ABP8EE44_9FLAO</name>
<keyword evidence="3" id="KW-0645">Protease</keyword>
<dbReference type="Proteomes" id="UP001500027">
    <property type="component" value="Unassembled WGS sequence"/>
</dbReference>
<protein>
    <submittedName>
        <fullName evidence="3">Zinc-dependent metalloprotease</fullName>
    </submittedName>
</protein>
<dbReference type="SUPFAM" id="SSF55486">
    <property type="entry name" value="Metalloproteases ('zincins'), catalytic domain"/>
    <property type="match status" value="1"/>
</dbReference>
<dbReference type="Gene3D" id="3.40.390.10">
    <property type="entry name" value="Collagenase (Catalytic Domain)"/>
    <property type="match status" value="1"/>
</dbReference>
<proteinExistence type="predicted"/>
<evidence type="ECO:0000259" key="2">
    <source>
        <dbReference type="Pfam" id="PF17148"/>
    </source>
</evidence>
<dbReference type="InterPro" id="IPR024079">
    <property type="entry name" value="MetalloPept_cat_dom_sf"/>
</dbReference>
<keyword evidence="3" id="KW-0482">Metalloprotease</keyword>
<dbReference type="InterPro" id="IPR033413">
    <property type="entry name" value="DUF5117"/>
</dbReference>
<keyword evidence="3" id="KW-0378">Hydrolase</keyword>